<protein>
    <submittedName>
        <fullName evidence="1">Uncharacterized protein</fullName>
    </submittedName>
</protein>
<comment type="caution">
    <text evidence="1">The sequence shown here is derived from an EMBL/GenBank/DDBJ whole genome shotgun (WGS) entry which is preliminary data.</text>
</comment>
<dbReference type="EMBL" id="CM055104">
    <property type="protein sequence ID" value="KAJ7533925.1"/>
    <property type="molecule type" value="Genomic_DNA"/>
</dbReference>
<accession>A0ACC2BVV5</accession>
<reference evidence="2" key="1">
    <citation type="journal article" date="2024" name="Proc. Natl. Acad. Sci. U.S.A.">
        <title>Extraordinary preservation of gene collinearity over three hundred million years revealed in homosporous lycophytes.</title>
        <authorList>
            <person name="Li C."/>
            <person name="Wickell D."/>
            <person name="Kuo L.Y."/>
            <person name="Chen X."/>
            <person name="Nie B."/>
            <person name="Liao X."/>
            <person name="Peng D."/>
            <person name="Ji J."/>
            <person name="Jenkins J."/>
            <person name="Williams M."/>
            <person name="Shu S."/>
            <person name="Plott C."/>
            <person name="Barry K."/>
            <person name="Rajasekar S."/>
            <person name="Grimwood J."/>
            <person name="Han X."/>
            <person name="Sun S."/>
            <person name="Hou Z."/>
            <person name="He W."/>
            <person name="Dai G."/>
            <person name="Sun C."/>
            <person name="Schmutz J."/>
            <person name="Leebens-Mack J.H."/>
            <person name="Li F.W."/>
            <person name="Wang L."/>
        </authorList>
    </citation>
    <scope>NUCLEOTIDE SEQUENCE [LARGE SCALE GENOMIC DNA]</scope>
    <source>
        <strain evidence="2">cv. PW_Plant_1</strain>
    </source>
</reference>
<evidence type="ECO:0000313" key="2">
    <source>
        <dbReference type="Proteomes" id="UP001162992"/>
    </source>
</evidence>
<name>A0ACC2BVV5_DIPCM</name>
<evidence type="ECO:0000313" key="1">
    <source>
        <dbReference type="EMBL" id="KAJ7533925.1"/>
    </source>
</evidence>
<keyword evidence="2" id="KW-1185">Reference proteome</keyword>
<organism evidence="1 2">
    <name type="scientific">Diphasiastrum complanatum</name>
    <name type="common">Issler's clubmoss</name>
    <name type="synonym">Lycopodium complanatum</name>
    <dbReference type="NCBI Taxonomy" id="34168"/>
    <lineage>
        <taxon>Eukaryota</taxon>
        <taxon>Viridiplantae</taxon>
        <taxon>Streptophyta</taxon>
        <taxon>Embryophyta</taxon>
        <taxon>Tracheophyta</taxon>
        <taxon>Lycopodiopsida</taxon>
        <taxon>Lycopodiales</taxon>
        <taxon>Lycopodiaceae</taxon>
        <taxon>Lycopodioideae</taxon>
        <taxon>Diphasiastrum</taxon>
    </lineage>
</organism>
<proteinExistence type="predicted"/>
<dbReference type="Proteomes" id="UP001162992">
    <property type="component" value="Chromosome 13"/>
</dbReference>
<gene>
    <name evidence="1" type="ORF">O6H91_13G071500</name>
</gene>
<sequence>MSTLIAAATLIDVADTPSDSSSAATGYIRSSSAKIMAIACTALILFIVLMVFVLAHIYSKYLFIRRRQRQGLLWLVSPSQPRQANPKVGLHKSLLDLLPTFVYTSHSSCSKERLECAVCLSDFQEQEQGRRLPQCGHIFHTACIDKWFSSNSTCPLCRIEVKEELVGAAAGTAVSFPSPTLSVGSSPVCLTVSHSSERRLESSEEEATGVAASCFDGIIHASAEKPEKTADHPALPQLNQTLQPESFHCPVNSQATATQCLLPQQIA</sequence>